<feature type="non-terminal residue" evidence="5">
    <location>
        <position position="40"/>
    </location>
</feature>
<feature type="region of interest" description="Disordered" evidence="3">
    <location>
        <begin position="1"/>
        <end position="40"/>
    </location>
</feature>
<dbReference type="PROSITE" id="PS51864">
    <property type="entry name" value="ASTACIN"/>
    <property type="match status" value="1"/>
</dbReference>
<proteinExistence type="predicted"/>
<dbReference type="GO" id="GO:0004222">
    <property type="term" value="F:metalloendopeptidase activity"/>
    <property type="evidence" value="ECO:0007669"/>
    <property type="project" value="InterPro"/>
</dbReference>
<dbReference type="Proteomes" id="UP000054359">
    <property type="component" value="Unassembled WGS sequence"/>
</dbReference>
<evidence type="ECO:0000259" key="4">
    <source>
        <dbReference type="PROSITE" id="PS51864"/>
    </source>
</evidence>
<keyword evidence="6" id="KW-1185">Reference proteome</keyword>
<dbReference type="OrthoDB" id="6427608at2759"/>
<dbReference type="AlphaFoldDB" id="A0A087UIL7"/>
<evidence type="ECO:0000256" key="2">
    <source>
        <dbReference type="PROSITE-ProRule" id="PRU01211"/>
    </source>
</evidence>
<name>A0A087UIL7_STEMI</name>
<protein>
    <recommendedName>
        <fullName evidence="4">Peptidase M12A domain-containing protein</fullName>
    </recommendedName>
</protein>
<evidence type="ECO:0000256" key="3">
    <source>
        <dbReference type="SAM" id="MobiDB-lite"/>
    </source>
</evidence>
<evidence type="ECO:0000313" key="5">
    <source>
        <dbReference type="EMBL" id="KFM77206.1"/>
    </source>
</evidence>
<comment type="cofactor">
    <cofactor evidence="1">
        <name>Zn(2+)</name>
        <dbReference type="ChEBI" id="CHEBI:29105"/>
    </cofactor>
</comment>
<organism evidence="5 6">
    <name type="scientific">Stegodyphus mimosarum</name>
    <name type="common">African social velvet spider</name>
    <dbReference type="NCBI Taxonomy" id="407821"/>
    <lineage>
        <taxon>Eukaryota</taxon>
        <taxon>Metazoa</taxon>
        <taxon>Ecdysozoa</taxon>
        <taxon>Arthropoda</taxon>
        <taxon>Chelicerata</taxon>
        <taxon>Arachnida</taxon>
        <taxon>Araneae</taxon>
        <taxon>Araneomorphae</taxon>
        <taxon>Entelegynae</taxon>
        <taxon>Eresoidea</taxon>
        <taxon>Eresidae</taxon>
        <taxon>Stegodyphus</taxon>
    </lineage>
</organism>
<gene>
    <name evidence="5" type="ORF">X975_06973</name>
</gene>
<reference evidence="5 6" key="1">
    <citation type="submission" date="2013-11" db="EMBL/GenBank/DDBJ databases">
        <title>Genome sequencing of Stegodyphus mimosarum.</title>
        <authorList>
            <person name="Bechsgaard J."/>
        </authorList>
    </citation>
    <scope>NUCLEOTIDE SEQUENCE [LARGE SCALE GENOMIC DNA]</scope>
</reference>
<dbReference type="InterPro" id="IPR001506">
    <property type="entry name" value="Peptidase_M12A"/>
</dbReference>
<evidence type="ECO:0000313" key="6">
    <source>
        <dbReference type="Proteomes" id="UP000054359"/>
    </source>
</evidence>
<sequence>MENEGLFEGDIMGIDPNMDRNAIPRDANRWPNGNVPYVVD</sequence>
<comment type="caution">
    <text evidence="2">Lacks conserved residue(s) required for the propagation of feature annotation.</text>
</comment>
<feature type="domain" description="Peptidase M12A" evidence="4">
    <location>
        <begin position="21"/>
        <end position="40"/>
    </location>
</feature>
<dbReference type="EMBL" id="KK119967">
    <property type="protein sequence ID" value="KFM77206.1"/>
    <property type="molecule type" value="Genomic_DNA"/>
</dbReference>
<dbReference type="GO" id="GO:0006508">
    <property type="term" value="P:proteolysis"/>
    <property type="evidence" value="ECO:0007669"/>
    <property type="project" value="InterPro"/>
</dbReference>
<evidence type="ECO:0000256" key="1">
    <source>
        <dbReference type="ARBA" id="ARBA00001947"/>
    </source>
</evidence>
<accession>A0A087UIL7</accession>